<dbReference type="AlphaFoldDB" id="A0AB34I3X3"/>
<accession>A0AB34I3X3</accession>
<protein>
    <submittedName>
        <fullName evidence="1">Uncharacterized protein</fullName>
    </submittedName>
</protein>
<gene>
    <name evidence="1" type="ORF">J1605_001698</name>
</gene>
<keyword evidence="2" id="KW-1185">Reference proteome</keyword>
<dbReference type="Proteomes" id="UP001159641">
    <property type="component" value="Unassembled WGS sequence"/>
</dbReference>
<name>A0AB34I3X3_ESCRO</name>
<evidence type="ECO:0000313" key="1">
    <source>
        <dbReference type="EMBL" id="KAJ8797962.1"/>
    </source>
</evidence>
<sequence>MCELPHNKVYPRFLESRSCGEMFLQTFPGGSFMSPSTPYLWSVVRGEESERLAPGSSVLEAGLSSSILKRGGGDMRASQGIYASSSPSSYVNLALPQPRNCALPEDSILANAHHGACWATILAAAISKLSDYACFYFLCFLQ</sequence>
<reference evidence="1 2" key="1">
    <citation type="submission" date="2022-11" db="EMBL/GenBank/DDBJ databases">
        <title>Whole genome sequence of Eschrichtius robustus ER-17-0199.</title>
        <authorList>
            <person name="Bruniche-Olsen A."/>
            <person name="Black A.N."/>
            <person name="Fields C.J."/>
            <person name="Walden K."/>
            <person name="Dewoody J.A."/>
        </authorList>
    </citation>
    <scope>NUCLEOTIDE SEQUENCE [LARGE SCALE GENOMIC DNA]</scope>
    <source>
        <strain evidence="1">ER-17-0199</strain>
        <tissue evidence="1">Blubber</tissue>
    </source>
</reference>
<proteinExistence type="predicted"/>
<dbReference type="EMBL" id="JAIQCJ010000117">
    <property type="protein sequence ID" value="KAJ8797962.1"/>
    <property type="molecule type" value="Genomic_DNA"/>
</dbReference>
<comment type="caution">
    <text evidence="1">The sequence shown here is derived from an EMBL/GenBank/DDBJ whole genome shotgun (WGS) entry which is preliminary data.</text>
</comment>
<organism evidence="1 2">
    <name type="scientific">Eschrichtius robustus</name>
    <name type="common">California gray whale</name>
    <name type="synonym">Eschrichtius gibbosus</name>
    <dbReference type="NCBI Taxonomy" id="9764"/>
    <lineage>
        <taxon>Eukaryota</taxon>
        <taxon>Metazoa</taxon>
        <taxon>Chordata</taxon>
        <taxon>Craniata</taxon>
        <taxon>Vertebrata</taxon>
        <taxon>Euteleostomi</taxon>
        <taxon>Mammalia</taxon>
        <taxon>Eutheria</taxon>
        <taxon>Laurasiatheria</taxon>
        <taxon>Artiodactyla</taxon>
        <taxon>Whippomorpha</taxon>
        <taxon>Cetacea</taxon>
        <taxon>Mysticeti</taxon>
        <taxon>Eschrichtiidae</taxon>
        <taxon>Eschrichtius</taxon>
    </lineage>
</organism>
<evidence type="ECO:0000313" key="2">
    <source>
        <dbReference type="Proteomes" id="UP001159641"/>
    </source>
</evidence>